<dbReference type="GO" id="GO:0016747">
    <property type="term" value="F:acyltransferase activity, transferring groups other than amino-acyl groups"/>
    <property type="evidence" value="ECO:0007669"/>
    <property type="project" value="InterPro"/>
</dbReference>
<evidence type="ECO:0000313" key="4">
    <source>
        <dbReference type="Proteomes" id="UP000290545"/>
    </source>
</evidence>
<dbReference type="EMBL" id="SDHZ01000001">
    <property type="protein sequence ID" value="RXK87480.1"/>
    <property type="molecule type" value="Genomic_DNA"/>
</dbReference>
<dbReference type="OrthoDB" id="9793389at2"/>
<sequence>MMEILHKDDGKRGMFYIEADGKPEGIIEYVWAGSQKLIIEHTEVGEKLKGQSAGKKLVNSVVEFAREKHVKVQPLCTFAHAVFEKTPEYSDVRF</sequence>
<name>A0A4Q1DDJ1_9BACT</name>
<protein>
    <submittedName>
        <fullName evidence="3">N-acetyltransferase</fullName>
    </submittedName>
</protein>
<evidence type="ECO:0000313" key="3">
    <source>
        <dbReference type="EMBL" id="RXK87480.1"/>
    </source>
</evidence>
<evidence type="ECO:0000259" key="2">
    <source>
        <dbReference type="PROSITE" id="PS51729"/>
    </source>
</evidence>
<dbReference type="PROSITE" id="PS51186">
    <property type="entry name" value="GNAT"/>
    <property type="match status" value="1"/>
</dbReference>
<dbReference type="Gene3D" id="3.40.630.30">
    <property type="match status" value="1"/>
</dbReference>
<comment type="caution">
    <text evidence="3">The sequence shown here is derived from an EMBL/GenBank/DDBJ whole genome shotgun (WGS) entry which is preliminary data.</text>
</comment>
<dbReference type="InterPro" id="IPR000182">
    <property type="entry name" value="GNAT_dom"/>
</dbReference>
<dbReference type="PANTHER" id="PTHR31435">
    <property type="entry name" value="PROTEIN NATD1"/>
    <property type="match status" value="1"/>
</dbReference>
<dbReference type="Proteomes" id="UP000290545">
    <property type="component" value="Unassembled WGS sequence"/>
</dbReference>
<feature type="domain" description="N-acetyltransferase" evidence="1">
    <location>
        <begin position="1"/>
        <end position="94"/>
    </location>
</feature>
<keyword evidence="3" id="KW-0808">Transferase</keyword>
<reference evidence="3 4" key="1">
    <citation type="submission" date="2019-01" db="EMBL/GenBank/DDBJ databases">
        <title>Filimonas sp. strain TTM-71.</title>
        <authorList>
            <person name="Chen W.-M."/>
        </authorList>
    </citation>
    <scope>NUCLEOTIDE SEQUENCE [LARGE SCALE GENOMIC DNA]</scope>
    <source>
        <strain evidence="3 4">TTM-71</strain>
    </source>
</reference>
<dbReference type="PROSITE" id="PS51729">
    <property type="entry name" value="GNAT_YJDJ"/>
    <property type="match status" value="1"/>
</dbReference>
<evidence type="ECO:0000259" key="1">
    <source>
        <dbReference type="PROSITE" id="PS51186"/>
    </source>
</evidence>
<dbReference type="InterPro" id="IPR045057">
    <property type="entry name" value="Gcn5-rel_NAT"/>
</dbReference>
<dbReference type="InterPro" id="IPR016181">
    <property type="entry name" value="Acyl_CoA_acyltransferase"/>
</dbReference>
<gene>
    <name evidence="3" type="ORF">ESB13_09055</name>
</gene>
<dbReference type="PANTHER" id="PTHR31435:SF10">
    <property type="entry name" value="BSR4717 PROTEIN"/>
    <property type="match status" value="1"/>
</dbReference>
<accession>A0A4Q1DDJ1</accession>
<dbReference type="InterPro" id="IPR031165">
    <property type="entry name" value="GNAT_YJDJ"/>
</dbReference>
<dbReference type="SUPFAM" id="SSF55729">
    <property type="entry name" value="Acyl-CoA N-acyltransferases (Nat)"/>
    <property type="match status" value="1"/>
</dbReference>
<feature type="domain" description="N-acetyltransferase" evidence="2">
    <location>
        <begin position="7"/>
        <end position="94"/>
    </location>
</feature>
<organism evidence="3 4">
    <name type="scientific">Filimonas effusa</name>
    <dbReference type="NCBI Taxonomy" id="2508721"/>
    <lineage>
        <taxon>Bacteria</taxon>
        <taxon>Pseudomonadati</taxon>
        <taxon>Bacteroidota</taxon>
        <taxon>Chitinophagia</taxon>
        <taxon>Chitinophagales</taxon>
        <taxon>Chitinophagaceae</taxon>
        <taxon>Filimonas</taxon>
    </lineage>
</organism>
<proteinExistence type="predicted"/>
<dbReference type="AlphaFoldDB" id="A0A4Q1DDJ1"/>
<keyword evidence="4" id="KW-1185">Reference proteome</keyword>
<dbReference type="Pfam" id="PF14542">
    <property type="entry name" value="Acetyltransf_CG"/>
    <property type="match status" value="1"/>
</dbReference>